<name>A0A1E2SKW7_LEIXY</name>
<reference evidence="2" key="1">
    <citation type="submission" date="2015-11" db="EMBL/GenBank/DDBJ databases">
        <authorList>
            <person name="Wang J."/>
            <person name="Wang L."/>
            <person name="Wang F."/>
            <person name="Cao G."/>
        </authorList>
    </citation>
    <scope>NUCLEOTIDE SEQUENCE [LARGE SCALE GENOMIC DNA]</scope>
    <source>
        <strain evidence="2">gdw1</strain>
    </source>
</reference>
<organism evidence="1 2">
    <name type="scientific">Leifsonia xyli subsp. xyli</name>
    <dbReference type="NCBI Taxonomy" id="59736"/>
    <lineage>
        <taxon>Bacteria</taxon>
        <taxon>Bacillati</taxon>
        <taxon>Actinomycetota</taxon>
        <taxon>Actinomycetes</taxon>
        <taxon>Micrococcales</taxon>
        <taxon>Microbacteriaceae</taxon>
        <taxon>Leifsonia</taxon>
    </lineage>
</organism>
<sequence>MDDDVRAVLDRTPQVGGRDGVVHDQRHPGGVREPGEACDVGHLVQRVRERLGVDGLGLRAEPCQPLLISGLVGDVLDGDALPFEDPAEHLPRPLVERTGHQDVIAGLRERRDRGDDGGLPAGDDDPVDTALQIGQAAAGDRIGGVLVARVGPAAPAGEAVLAIREVVEDIAGGLIDRGDTRVRLGVDYGSGMDLAGLEVERTVLRHATTVVRRGGAARVPG</sequence>
<protein>
    <submittedName>
        <fullName evidence="1">Uncharacterized protein</fullName>
    </submittedName>
</protein>
<comment type="caution">
    <text evidence="1">The sequence shown here is derived from an EMBL/GenBank/DDBJ whole genome shotgun (WGS) entry which is preliminary data.</text>
</comment>
<dbReference type="EMBL" id="LNZG01000012">
    <property type="protein sequence ID" value="ODA90403.1"/>
    <property type="molecule type" value="Genomic_DNA"/>
</dbReference>
<evidence type="ECO:0000313" key="2">
    <source>
        <dbReference type="Proteomes" id="UP000094426"/>
    </source>
</evidence>
<accession>A0A1E2SKW7</accession>
<proteinExistence type="predicted"/>
<gene>
    <name evidence="1" type="ORF">ATY41_01860</name>
</gene>
<dbReference type="AlphaFoldDB" id="A0A1E2SKW7"/>
<dbReference type="Proteomes" id="UP000094426">
    <property type="component" value="Unassembled WGS sequence"/>
</dbReference>
<evidence type="ECO:0000313" key="1">
    <source>
        <dbReference type="EMBL" id="ODA90403.1"/>
    </source>
</evidence>